<dbReference type="PANTHER" id="PTHR30055">
    <property type="entry name" value="HTH-TYPE TRANSCRIPTIONAL REGULATOR RUTR"/>
    <property type="match status" value="1"/>
</dbReference>
<reference evidence="4 5" key="1">
    <citation type="submission" date="2021-02" db="EMBL/GenBank/DDBJ databases">
        <title>Complete genome of Desulfoluna sp. strain ASN36.</title>
        <authorList>
            <person name="Takahashi A."/>
            <person name="Kojima H."/>
            <person name="Fukui M."/>
        </authorList>
    </citation>
    <scope>NUCLEOTIDE SEQUENCE [LARGE SCALE GENOMIC DNA]</scope>
    <source>
        <strain evidence="4 5">ASN36</strain>
    </source>
</reference>
<organism evidence="4 5">
    <name type="scientific">Desulfoluna limicola</name>
    <dbReference type="NCBI Taxonomy" id="2810562"/>
    <lineage>
        <taxon>Bacteria</taxon>
        <taxon>Pseudomonadati</taxon>
        <taxon>Thermodesulfobacteriota</taxon>
        <taxon>Desulfobacteria</taxon>
        <taxon>Desulfobacterales</taxon>
        <taxon>Desulfolunaceae</taxon>
        <taxon>Desulfoluna</taxon>
    </lineage>
</organism>
<evidence type="ECO:0000313" key="4">
    <source>
        <dbReference type="EMBL" id="BCS99114.1"/>
    </source>
</evidence>
<gene>
    <name evidence="4" type="ORF">DSLASN_47460</name>
</gene>
<name>A0ABM7PNZ4_9BACT</name>
<dbReference type="Gene3D" id="1.10.357.10">
    <property type="entry name" value="Tetracycline Repressor, domain 2"/>
    <property type="match status" value="1"/>
</dbReference>
<accession>A0ABM7PNZ4</accession>
<protein>
    <recommendedName>
        <fullName evidence="3">HTH tetR-type domain-containing protein</fullName>
    </recommendedName>
</protein>
<evidence type="ECO:0000256" key="2">
    <source>
        <dbReference type="PROSITE-ProRule" id="PRU00335"/>
    </source>
</evidence>
<keyword evidence="5" id="KW-1185">Reference proteome</keyword>
<proteinExistence type="predicted"/>
<dbReference type="PANTHER" id="PTHR30055:SF235">
    <property type="entry name" value="TRANSCRIPTIONAL REGULATORY PROTEIN"/>
    <property type="match status" value="1"/>
</dbReference>
<dbReference type="SUPFAM" id="SSF46689">
    <property type="entry name" value="Homeodomain-like"/>
    <property type="match status" value="1"/>
</dbReference>
<keyword evidence="1 2" id="KW-0238">DNA-binding</keyword>
<dbReference type="EMBL" id="AP024488">
    <property type="protein sequence ID" value="BCS99114.1"/>
    <property type="molecule type" value="Genomic_DNA"/>
</dbReference>
<dbReference type="PROSITE" id="PS50977">
    <property type="entry name" value="HTH_TETR_2"/>
    <property type="match status" value="1"/>
</dbReference>
<dbReference type="InterPro" id="IPR009057">
    <property type="entry name" value="Homeodomain-like_sf"/>
</dbReference>
<dbReference type="InterPro" id="IPR001647">
    <property type="entry name" value="HTH_TetR"/>
</dbReference>
<dbReference type="RefSeq" id="WP_236890469.1">
    <property type="nucleotide sequence ID" value="NZ_AP024488.1"/>
</dbReference>
<dbReference type="InterPro" id="IPR023772">
    <property type="entry name" value="DNA-bd_HTH_TetR-type_CS"/>
</dbReference>
<evidence type="ECO:0000313" key="5">
    <source>
        <dbReference type="Proteomes" id="UP001320148"/>
    </source>
</evidence>
<dbReference type="SUPFAM" id="SSF48498">
    <property type="entry name" value="Tetracyclin repressor-like, C-terminal domain"/>
    <property type="match status" value="1"/>
</dbReference>
<dbReference type="InterPro" id="IPR041586">
    <property type="entry name" value="PsrA_TetR_C"/>
</dbReference>
<evidence type="ECO:0000256" key="1">
    <source>
        <dbReference type="ARBA" id="ARBA00023125"/>
    </source>
</evidence>
<dbReference type="InterPro" id="IPR036271">
    <property type="entry name" value="Tet_transcr_reg_TetR-rel_C_sf"/>
</dbReference>
<feature type="DNA-binding region" description="H-T-H motif" evidence="2">
    <location>
        <begin position="27"/>
        <end position="46"/>
    </location>
</feature>
<dbReference type="PRINTS" id="PR00455">
    <property type="entry name" value="HTHTETR"/>
</dbReference>
<dbReference type="Proteomes" id="UP001320148">
    <property type="component" value="Chromosome"/>
</dbReference>
<feature type="domain" description="HTH tetR-type" evidence="3">
    <location>
        <begin position="4"/>
        <end position="64"/>
    </location>
</feature>
<dbReference type="Pfam" id="PF17939">
    <property type="entry name" value="TetR_C_30"/>
    <property type="match status" value="1"/>
</dbReference>
<dbReference type="Pfam" id="PF00440">
    <property type="entry name" value="TetR_N"/>
    <property type="match status" value="1"/>
</dbReference>
<dbReference type="PROSITE" id="PS01081">
    <property type="entry name" value="HTH_TETR_1"/>
    <property type="match status" value="1"/>
</dbReference>
<evidence type="ECO:0000259" key="3">
    <source>
        <dbReference type="PROSITE" id="PS50977"/>
    </source>
</evidence>
<dbReference type="InterPro" id="IPR050109">
    <property type="entry name" value="HTH-type_TetR-like_transc_reg"/>
</dbReference>
<sequence>MAVEDTKTKILDAAELFFAEVGFHATSLRQITERAGVNVASVNYHFGSKENLLDAVLRRRLEPLNAIRLERLAEVKAEAKKAGAQPSVRQVITSLIEPTLRAIIQPEFGGFSLIMSRVFTEHKGAVMERVSPLIQPLLAQFLASLCEALPHLSCDEVALRLRMSLGAMHHAIHAVRGNMDESMPEGLTTNLPEENVVEVLIDFVTRGMGGA</sequence>